<name>A0A1W1X6H0_9NEIS</name>
<dbReference type="EMBL" id="FWXD01000003">
    <property type="protein sequence ID" value="SMC19532.1"/>
    <property type="molecule type" value="Genomic_DNA"/>
</dbReference>
<accession>A0A1W1X6H0</accession>
<proteinExistence type="predicted"/>
<keyword evidence="2" id="KW-1185">Reference proteome</keyword>
<evidence type="ECO:0000313" key="1">
    <source>
        <dbReference type="EMBL" id="SMC19532.1"/>
    </source>
</evidence>
<evidence type="ECO:0000313" key="2">
    <source>
        <dbReference type="Proteomes" id="UP000192761"/>
    </source>
</evidence>
<reference evidence="1 2" key="1">
    <citation type="submission" date="2017-04" db="EMBL/GenBank/DDBJ databases">
        <authorList>
            <person name="Afonso C.L."/>
            <person name="Miller P.J."/>
            <person name="Scott M.A."/>
            <person name="Spackman E."/>
            <person name="Goraichik I."/>
            <person name="Dimitrov K.M."/>
            <person name="Suarez D.L."/>
            <person name="Swayne D.E."/>
        </authorList>
    </citation>
    <scope>NUCLEOTIDE SEQUENCE [LARGE SCALE GENOMIC DNA]</scope>
    <source>
        <strain evidence="1 2">DSM 23236</strain>
    </source>
</reference>
<sequence>MEKHAILHGAQPHMLEPLTADSQFERRAADRRVLPDSDDEFWHWANLLLNGNERRSSVGRRSEDYLH</sequence>
<dbReference type="AlphaFoldDB" id="A0A1W1X6H0"/>
<gene>
    <name evidence="1" type="ORF">SAMN02745857_00728</name>
</gene>
<protein>
    <submittedName>
        <fullName evidence="1">Uncharacterized protein</fullName>
    </submittedName>
</protein>
<organism evidence="1 2">
    <name type="scientific">Andreprevotia lacus DSM 23236</name>
    <dbReference type="NCBI Taxonomy" id="1121001"/>
    <lineage>
        <taxon>Bacteria</taxon>
        <taxon>Pseudomonadati</taxon>
        <taxon>Pseudomonadota</taxon>
        <taxon>Betaproteobacteria</taxon>
        <taxon>Neisseriales</taxon>
        <taxon>Chitinibacteraceae</taxon>
        <taxon>Andreprevotia</taxon>
    </lineage>
</organism>
<dbReference type="Proteomes" id="UP000192761">
    <property type="component" value="Unassembled WGS sequence"/>
</dbReference>